<comment type="similarity">
    <text evidence="1">Belongs to the type-I restriction system S methylase family.</text>
</comment>
<dbReference type="AlphaFoldDB" id="A0A1M6FD71"/>
<dbReference type="GO" id="GO:0003677">
    <property type="term" value="F:DNA binding"/>
    <property type="evidence" value="ECO:0007669"/>
    <property type="project" value="UniProtKB-KW"/>
</dbReference>
<dbReference type="RefSeq" id="WP_072764057.1">
    <property type="nucleotide sequence ID" value="NZ_FQYX01000008.1"/>
</dbReference>
<accession>A0A1M6FD71</accession>
<keyword evidence="6" id="KW-1185">Reference proteome</keyword>
<dbReference type="PANTHER" id="PTHR43140:SF1">
    <property type="entry name" value="TYPE I RESTRICTION ENZYME ECOKI SPECIFICITY SUBUNIT"/>
    <property type="match status" value="1"/>
</dbReference>
<protein>
    <submittedName>
        <fullName evidence="5">Type I restriction enzyme, S subunit</fullName>
    </submittedName>
</protein>
<feature type="domain" description="Type I restriction modification DNA specificity" evidence="4">
    <location>
        <begin position="220"/>
        <end position="392"/>
    </location>
</feature>
<sequence length="441" mass="50053">MRKTKLPINWIISDIETCIDILDNIRKPINAKERAKRQGKIPYYGATGIAGNIDDYIFDEELVLLGEDGAPFFDKGKDVAYLINGKSWVNNHAHVLRAKTFITSNKFLLHFLNQFNYEGYVGGTTRLKLNQRNLKSIPLPLPPRLEQDRIVAKVDTLMAQIATMKKSMERIPELLKDFRQQVLTQAVTGKLTEEWRGSSTVKVESPIMIGETSENSIISWKWINLNEIAKLESGHTPRKSVPEYWENGDIPWISLQDIRAAHGKIIIDTKFKPTALGIENSSARLLPKGTVCFSRDISVGYTTIMGSEMATTQHFANWICGEKLNNLYLMYAFMSSSSYLVHKGKGTTVKTLYYKDLKKMMLYMPPIEEQSKIVILVENLLAKADAIEQQYKSLKAKIDTLPQAILHKAFKGELVEQLESDGDARELLREIEGLKKLSKVK</sequence>
<evidence type="ECO:0000256" key="2">
    <source>
        <dbReference type="ARBA" id="ARBA00022747"/>
    </source>
</evidence>
<dbReference type="EMBL" id="FQYX01000008">
    <property type="protein sequence ID" value="SHI95612.1"/>
    <property type="molecule type" value="Genomic_DNA"/>
</dbReference>
<dbReference type="InterPro" id="IPR000055">
    <property type="entry name" value="Restrct_endonuc_typeI_TRD"/>
</dbReference>
<dbReference type="InterPro" id="IPR044946">
    <property type="entry name" value="Restrct_endonuc_typeI_TRD_sf"/>
</dbReference>
<evidence type="ECO:0000313" key="6">
    <source>
        <dbReference type="Proteomes" id="UP000184231"/>
    </source>
</evidence>
<evidence type="ECO:0000259" key="4">
    <source>
        <dbReference type="Pfam" id="PF01420"/>
    </source>
</evidence>
<dbReference type="OrthoDB" id="9816225at2"/>
<dbReference type="SUPFAM" id="SSF116734">
    <property type="entry name" value="DNA methylase specificity domain"/>
    <property type="match status" value="2"/>
</dbReference>
<organism evidence="5 6">
    <name type="scientific">Arenibacter nanhaiticus</name>
    <dbReference type="NCBI Taxonomy" id="558155"/>
    <lineage>
        <taxon>Bacteria</taxon>
        <taxon>Pseudomonadati</taxon>
        <taxon>Bacteroidota</taxon>
        <taxon>Flavobacteriia</taxon>
        <taxon>Flavobacteriales</taxon>
        <taxon>Flavobacteriaceae</taxon>
        <taxon>Arenibacter</taxon>
    </lineage>
</organism>
<dbReference type="Pfam" id="PF01420">
    <property type="entry name" value="Methylase_S"/>
    <property type="match status" value="2"/>
</dbReference>
<proteinExistence type="inferred from homology"/>
<reference evidence="5 6" key="1">
    <citation type="submission" date="2016-11" db="EMBL/GenBank/DDBJ databases">
        <authorList>
            <person name="Jaros S."/>
            <person name="Januszkiewicz K."/>
            <person name="Wedrychowicz H."/>
        </authorList>
    </citation>
    <scope>NUCLEOTIDE SEQUENCE [LARGE SCALE GENOMIC DNA]</scope>
    <source>
        <strain evidence="5 6">CGMCC 1.8863</strain>
    </source>
</reference>
<keyword evidence="2" id="KW-0680">Restriction system</keyword>
<dbReference type="CDD" id="cd17262">
    <property type="entry name" value="RMtype1_S_Aco12261I-TRD2-CR2"/>
    <property type="match status" value="1"/>
</dbReference>
<dbReference type="PANTHER" id="PTHR43140">
    <property type="entry name" value="TYPE-1 RESTRICTION ENZYME ECOKI SPECIFICITY PROTEIN"/>
    <property type="match status" value="1"/>
</dbReference>
<evidence type="ECO:0000256" key="3">
    <source>
        <dbReference type="ARBA" id="ARBA00023125"/>
    </source>
</evidence>
<dbReference type="GO" id="GO:0009307">
    <property type="term" value="P:DNA restriction-modification system"/>
    <property type="evidence" value="ECO:0007669"/>
    <property type="project" value="UniProtKB-KW"/>
</dbReference>
<evidence type="ECO:0000256" key="1">
    <source>
        <dbReference type="ARBA" id="ARBA00010923"/>
    </source>
</evidence>
<dbReference type="STRING" id="558155.SAMN04487911_10887"/>
<dbReference type="InterPro" id="IPR051212">
    <property type="entry name" value="Type-I_RE_S_subunit"/>
</dbReference>
<gene>
    <name evidence="5" type="ORF">SAMN04487911_10887</name>
</gene>
<dbReference type="Gene3D" id="3.90.220.20">
    <property type="entry name" value="DNA methylase specificity domains"/>
    <property type="match status" value="2"/>
</dbReference>
<feature type="domain" description="Type I restriction modification DNA specificity" evidence="4">
    <location>
        <begin position="20"/>
        <end position="171"/>
    </location>
</feature>
<evidence type="ECO:0000313" key="5">
    <source>
        <dbReference type="EMBL" id="SHI95612.1"/>
    </source>
</evidence>
<name>A0A1M6FD71_9FLAO</name>
<dbReference type="Proteomes" id="UP000184231">
    <property type="component" value="Unassembled WGS sequence"/>
</dbReference>
<keyword evidence="3" id="KW-0238">DNA-binding</keyword>